<dbReference type="Proteomes" id="UP000037891">
    <property type="component" value="Unassembled WGS sequence"/>
</dbReference>
<comment type="caution">
    <text evidence="1">The sequence shown here is derived from an EMBL/GenBank/DDBJ whole genome shotgun (WGS) entry which is preliminary data.</text>
</comment>
<dbReference type="PATRIC" id="fig|81035.3.peg.699"/>
<sequence length="42" mass="5059">MGRPGHTLDLRFTKNYIQCCVMLRAFEVRRVNVWRNLNCYAL</sequence>
<reference evidence="1 2" key="1">
    <citation type="submission" date="2015-07" db="EMBL/GenBank/DDBJ databases">
        <authorList>
            <person name="Noorani M."/>
        </authorList>
    </citation>
    <scope>NUCLEOTIDE SEQUENCE [LARGE SCALE GENOMIC DNA]</scope>
    <source>
        <strain evidence="1 2">0788_9</strain>
    </source>
</reference>
<organism evidence="1 2">
    <name type="scientific">Pseudomonas syringae pv. cilantro</name>
    <dbReference type="NCBI Taxonomy" id="81035"/>
    <lineage>
        <taxon>Bacteria</taxon>
        <taxon>Pseudomonadati</taxon>
        <taxon>Pseudomonadota</taxon>
        <taxon>Gammaproteobacteria</taxon>
        <taxon>Pseudomonadales</taxon>
        <taxon>Pseudomonadaceae</taxon>
        <taxon>Pseudomonas</taxon>
        <taxon>Pseudomonas syringae</taxon>
    </lineage>
</organism>
<dbReference type="AlphaFoldDB" id="A0A0N0GDV0"/>
<gene>
    <name evidence="1" type="ORF">ABJ99_0641</name>
</gene>
<evidence type="ECO:0000313" key="1">
    <source>
        <dbReference type="EMBL" id="KPC26547.1"/>
    </source>
</evidence>
<reference evidence="1 2" key="2">
    <citation type="submission" date="2015-10" db="EMBL/GenBank/DDBJ databases">
        <title>Comparative genomics and high-throughput reverse genetic screens identify a new phytobacterial MAMP and an Arabidopsis receptor required for immune elicitation.</title>
        <authorList>
            <person name="Mott G.A."/>
            <person name="Thakur S."/>
            <person name="Wang P.W."/>
            <person name="Desveaux D."/>
            <person name="Guttman D.S."/>
        </authorList>
    </citation>
    <scope>NUCLEOTIDE SEQUENCE [LARGE SCALE GENOMIC DNA]</scope>
    <source>
        <strain evidence="1 2">0788_9</strain>
    </source>
</reference>
<name>A0A0N0GDV0_PSESX</name>
<dbReference type="EMBL" id="LGLN01000074">
    <property type="protein sequence ID" value="KPC26547.1"/>
    <property type="molecule type" value="Genomic_DNA"/>
</dbReference>
<proteinExistence type="predicted"/>
<protein>
    <submittedName>
        <fullName evidence="1">Uncharacterized protein</fullName>
    </submittedName>
</protein>
<evidence type="ECO:0000313" key="2">
    <source>
        <dbReference type="Proteomes" id="UP000037891"/>
    </source>
</evidence>
<accession>A0A0N0GDV0</accession>